<name>A0A9P4Z156_9HYPO</name>
<feature type="compositionally biased region" description="Gly residues" evidence="6">
    <location>
        <begin position="272"/>
        <end position="282"/>
    </location>
</feature>
<dbReference type="AlphaFoldDB" id="A0A9P4Z156"/>
<dbReference type="InterPro" id="IPR004331">
    <property type="entry name" value="SPX_dom"/>
</dbReference>
<keyword evidence="5 7" id="KW-0472">Membrane</keyword>
<evidence type="ECO:0000256" key="5">
    <source>
        <dbReference type="ARBA" id="ARBA00023136"/>
    </source>
</evidence>
<reference evidence="9" key="1">
    <citation type="submission" date="2020-03" db="EMBL/GenBank/DDBJ databases">
        <title>Site-based positive gene gene selection in Geosmithia morbida across the United States reveals a broad range of putative effectors and factors for local host and environmental adapation.</title>
        <authorList>
            <person name="Onufrak A."/>
            <person name="Murdoch R.W."/>
            <person name="Gazis R."/>
            <person name="Huff M."/>
            <person name="Staton M."/>
            <person name="Klingeman W."/>
            <person name="Hadziabdic D."/>
        </authorList>
    </citation>
    <scope>NUCLEOTIDE SEQUENCE</scope>
    <source>
        <strain evidence="9">1262</strain>
    </source>
</reference>
<dbReference type="RefSeq" id="XP_035324437.1">
    <property type="nucleotide sequence ID" value="XM_035463013.1"/>
</dbReference>
<keyword evidence="2" id="KW-0926">Vacuole</keyword>
<evidence type="ECO:0000259" key="8">
    <source>
        <dbReference type="PROSITE" id="PS51382"/>
    </source>
</evidence>
<proteinExistence type="predicted"/>
<dbReference type="GO" id="GO:0000329">
    <property type="term" value="C:fungal-type vacuole membrane"/>
    <property type="evidence" value="ECO:0007669"/>
    <property type="project" value="TreeGrafter"/>
</dbReference>
<dbReference type="GO" id="GO:0033254">
    <property type="term" value="C:vacuolar transporter chaperone complex"/>
    <property type="evidence" value="ECO:0007669"/>
    <property type="project" value="TreeGrafter"/>
</dbReference>
<dbReference type="InterPro" id="IPR051572">
    <property type="entry name" value="VTC_Complex_Subunit"/>
</dbReference>
<dbReference type="PANTHER" id="PTHR46140">
    <property type="entry name" value="VACUOLAR TRANSPORTER CHAPERONE 1-RELATED"/>
    <property type="match status" value="1"/>
</dbReference>
<accession>A0A9P4Z156</accession>
<dbReference type="EMBL" id="JAANYQ010000002">
    <property type="protein sequence ID" value="KAF4125785.1"/>
    <property type="molecule type" value="Genomic_DNA"/>
</dbReference>
<comment type="subcellular location">
    <subcellularLocation>
        <location evidence="1">Vacuole membrane</location>
        <topology evidence="1">Multi-pass membrane protein</topology>
    </subcellularLocation>
</comment>
<evidence type="ECO:0000256" key="3">
    <source>
        <dbReference type="ARBA" id="ARBA00022692"/>
    </source>
</evidence>
<protein>
    <submittedName>
        <fullName evidence="9">SPX domain</fullName>
    </submittedName>
</protein>
<evidence type="ECO:0000256" key="7">
    <source>
        <dbReference type="SAM" id="Phobius"/>
    </source>
</evidence>
<evidence type="ECO:0000313" key="10">
    <source>
        <dbReference type="Proteomes" id="UP000749293"/>
    </source>
</evidence>
<evidence type="ECO:0000256" key="6">
    <source>
        <dbReference type="SAM" id="MobiDB-lite"/>
    </source>
</evidence>
<sequence length="504" mass="55532">MKYGEQLENESVPEWGLHNLDYNSLKHEIKVHTTRHQATAMAIPGNEDTALRKFEDGLFLELCRQHERVHLFVTSKADEISRRLDALSRSVDRWITKFNTTPDQSVSDVLRRQRRFAKHERELYRVGDDAHALVRFANAQVVAFRKIIKKYKKWTGSTTLGTRFTDDILSDPKSFNRNDYTHLERRGQELLDRLRDANPHLLSDDASSSSLASRPGDSNGRAHLKPHDPATSPRQTMSRLPAGTPQMQTPQVRYWNEYDNGSDAGDGDFRRGGGCGRGVGGSGRDDDSSDGYHIYVDPNADDAILPGLAYIRAALAPPVQSVRHWLSRLGGGHRGHGDGDLGPERRPLLAGRDGRDRVNPASTVLDSEEDGYSSSDLVFPARSAVAAGYSAHYALPSISDQRVARYRERVLVLTAAGCYATSFVLLAISAVLISTARHKMRVEVDAVVTIAVAISLLCAASALGATLHRQDVLPVSHRLMNASAFSAACLLNAMLLILVVGNTP</sequence>
<gene>
    <name evidence="9" type="ORF">GMORB2_1030</name>
</gene>
<feature type="compositionally biased region" description="Basic and acidic residues" evidence="6">
    <location>
        <begin position="335"/>
        <end position="358"/>
    </location>
</feature>
<keyword evidence="4 7" id="KW-1133">Transmembrane helix</keyword>
<dbReference type="PROSITE" id="PS51382">
    <property type="entry name" value="SPX"/>
    <property type="match status" value="1"/>
</dbReference>
<keyword evidence="10" id="KW-1185">Reference proteome</keyword>
<feature type="region of interest" description="Disordered" evidence="6">
    <location>
        <begin position="201"/>
        <end position="291"/>
    </location>
</feature>
<dbReference type="Proteomes" id="UP000749293">
    <property type="component" value="Unassembled WGS sequence"/>
</dbReference>
<dbReference type="GO" id="GO:0007034">
    <property type="term" value="P:vacuolar transport"/>
    <property type="evidence" value="ECO:0007669"/>
    <property type="project" value="TreeGrafter"/>
</dbReference>
<dbReference type="GeneID" id="55967260"/>
<feature type="transmembrane region" description="Helical" evidence="7">
    <location>
        <begin position="410"/>
        <end position="434"/>
    </location>
</feature>
<evidence type="ECO:0000256" key="4">
    <source>
        <dbReference type="ARBA" id="ARBA00022989"/>
    </source>
</evidence>
<dbReference type="GO" id="GO:0006799">
    <property type="term" value="P:polyphosphate biosynthetic process"/>
    <property type="evidence" value="ECO:0007669"/>
    <property type="project" value="UniProtKB-ARBA"/>
</dbReference>
<feature type="compositionally biased region" description="Low complexity" evidence="6">
    <location>
        <begin position="204"/>
        <end position="213"/>
    </location>
</feature>
<feature type="region of interest" description="Disordered" evidence="6">
    <location>
        <begin position="332"/>
        <end position="369"/>
    </location>
</feature>
<dbReference type="OrthoDB" id="5588846at2759"/>
<dbReference type="PANTHER" id="PTHR46140:SF1">
    <property type="entry name" value="VACUOLAR TRANSPORTER CHAPERONE COMPLEX SUBUNIT 4-RELATED"/>
    <property type="match status" value="1"/>
</dbReference>
<evidence type="ECO:0000256" key="2">
    <source>
        <dbReference type="ARBA" id="ARBA00022554"/>
    </source>
</evidence>
<organism evidence="9 10">
    <name type="scientific">Geosmithia morbida</name>
    <dbReference type="NCBI Taxonomy" id="1094350"/>
    <lineage>
        <taxon>Eukaryota</taxon>
        <taxon>Fungi</taxon>
        <taxon>Dikarya</taxon>
        <taxon>Ascomycota</taxon>
        <taxon>Pezizomycotina</taxon>
        <taxon>Sordariomycetes</taxon>
        <taxon>Hypocreomycetidae</taxon>
        <taxon>Hypocreales</taxon>
        <taxon>Bionectriaceae</taxon>
        <taxon>Geosmithia</taxon>
    </lineage>
</organism>
<keyword evidence="3 7" id="KW-0812">Transmembrane</keyword>
<feature type="domain" description="SPX" evidence="8">
    <location>
        <begin position="1"/>
        <end position="165"/>
    </location>
</feature>
<feature type="transmembrane region" description="Helical" evidence="7">
    <location>
        <begin position="479"/>
        <end position="501"/>
    </location>
</feature>
<dbReference type="CDD" id="cd14474">
    <property type="entry name" value="SPX_YDR089W"/>
    <property type="match status" value="1"/>
</dbReference>
<dbReference type="GO" id="GO:0016237">
    <property type="term" value="P:microautophagy"/>
    <property type="evidence" value="ECO:0007669"/>
    <property type="project" value="TreeGrafter"/>
</dbReference>
<comment type="caution">
    <text evidence="9">The sequence shown here is derived from an EMBL/GenBank/DDBJ whole genome shotgun (WGS) entry which is preliminary data.</text>
</comment>
<evidence type="ECO:0000256" key="1">
    <source>
        <dbReference type="ARBA" id="ARBA00004128"/>
    </source>
</evidence>
<evidence type="ECO:0000313" key="9">
    <source>
        <dbReference type="EMBL" id="KAF4125785.1"/>
    </source>
</evidence>
<dbReference type="GO" id="GO:0042144">
    <property type="term" value="P:vacuole fusion, non-autophagic"/>
    <property type="evidence" value="ECO:0007669"/>
    <property type="project" value="TreeGrafter"/>
</dbReference>
<feature type="transmembrane region" description="Helical" evidence="7">
    <location>
        <begin position="446"/>
        <end position="467"/>
    </location>
</feature>